<reference evidence="3" key="1">
    <citation type="submission" date="2014-04" db="EMBL/GenBank/DDBJ databases">
        <title>Evolutionary Origins and Diversification of the Mycorrhizal Mutualists.</title>
        <authorList>
            <consortium name="DOE Joint Genome Institute"/>
            <consortium name="Mycorrhizal Genomics Consortium"/>
            <person name="Kohler A."/>
            <person name="Kuo A."/>
            <person name="Nagy L.G."/>
            <person name="Floudas D."/>
            <person name="Copeland A."/>
            <person name="Barry K.W."/>
            <person name="Cichocki N."/>
            <person name="Veneault-Fourrey C."/>
            <person name="LaButti K."/>
            <person name="Lindquist E.A."/>
            <person name="Lipzen A."/>
            <person name="Lundell T."/>
            <person name="Morin E."/>
            <person name="Murat C."/>
            <person name="Riley R."/>
            <person name="Ohm R."/>
            <person name="Sun H."/>
            <person name="Tunlid A."/>
            <person name="Henrissat B."/>
            <person name="Grigoriev I.V."/>
            <person name="Hibbett D.S."/>
            <person name="Martin F."/>
        </authorList>
    </citation>
    <scope>NUCLEOTIDE SEQUENCE [LARGE SCALE GENOMIC DNA]</scope>
    <source>
        <strain evidence="3">FD-334 SS-4</strain>
    </source>
</reference>
<evidence type="ECO:0000313" key="3">
    <source>
        <dbReference type="Proteomes" id="UP000054270"/>
    </source>
</evidence>
<organism evidence="2 3">
    <name type="scientific">Hypholoma sublateritium (strain FD-334 SS-4)</name>
    <dbReference type="NCBI Taxonomy" id="945553"/>
    <lineage>
        <taxon>Eukaryota</taxon>
        <taxon>Fungi</taxon>
        <taxon>Dikarya</taxon>
        <taxon>Basidiomycota</taxon>
        <taxon>Agaricomycotina</taxon>
        <taxon>Agaricomycetes</taxon>
        <taxon>Agaricomycetidae</taxon>
        <taxon>Agaricales</taxon>
        <taxon>Agaricineae</taxon>
        <taxon>Strophariaceae</taxon>
        <taxon>Hypholoma</taxon>
    </lineage>
</organism>
<sequence>MDYDPHFDTFYKAAIGYLSKTAGYSLSQPVRNLNSSAAKYLEELPVALIDTEESGFKPSEPSDPHNPPGNPSAVPEPFMPQSEKNGAPLTSSTLIQVAGSSNTPYLEVYPIPEPHTINSGAIPPLAGSGNDVELPQQHSQGPRAPPALSIHPTATVNTLTLTPGKNGPSLIPPAHFPKSSKPTDGGLEPTYMPTMQLGNTESGRGHQSQQGKSESAVVKICGCCGALKKLF</sequence>
<protein>
    <submittedName>
        <fullName evidence="2">Uncharacterized protein</fullName>
    </submittedName>
</protein>
<gene>
    <name evidence="2" type="ORF">HYPSUDRAFT_206074</name>
</gene>
<proteinExistence type="predicted"/>
<dbReference type="AlphaFoldDB" id="A0A0D2NF30"/>
<keyword evidence="3" id="KW-1185">Reference proteome</keyword>
<feature type="compositionally biased region" description="Polar residues" evidence="1">
    <location>
        <begin position="196"/>
        <end position="213"/>
    </location>
</feature>
<evidence type="ECO:0000256" key="1">
    <source>
        <dbReference type="SAM" id="MobiDB-lite"/>
    </source>
</evidence>
<dbReference type="EMBL" id="KN817601">
    <property type="protein sequence ID" value="KJA17609.1"/>
    <property type="molecule type" value="Genomic_DNA"/>
</dbReference>
<accession>A0A0D2NF30</accession>
<name>A0A0D2NF30_HYPSF</name>
<feature type="compositionally biased region" description="Polar residues" evidence="1">
    <location>
        <begin position="152"/>
        <end position="163"/>
    </location>
</feature>
<feature type="region of interest" description="Disordered" evidence="1">
    <location>
        <begin position="53"/>
        <end position="89"/>
    </location>
</feature>
<feature type="region of interest" description="Disordered" evidence="1">
    <location>
        <begin position="119"/>
        <end position="214"/>
    </location>
</feature>
<evidence type="ECO:0000313" key="2">
    <source>
        <dbReference type="EMBL" id="KJA17609.1"/>
    </source>
</evidence>
<dbReference type="Proteomes" id="UP000054270">
    <property type="component" value="Unassembled WGS sequence"/>
</dbReference>